<organism evidence="3 4">
    <name type="scientific">Mycobacterium gallinarum</name>
    <dbReference type="NCBI Taxonomy" id="39689"/>
    <lineage>
        <taxon>Bacteria</taxon>
        <taxon>Bacillati</taxon>
        <taxon>Actinomycetota</taxon>
        <taxon>Actinomycetes</taxon>
        <taxon>Mycobacteriales</taxon>
        <taxon>Mycobacteriaceae</taxon>
        <taxon>Mycobacterium</taxon>
    </lineage>
</organism>
<dbReference type="AlphaFoldDB" id="A0A9W4BET9"/>
<dbReference type="InterPro" id="IPR036388">
    <property type="entry name" value="WH-like_DNA-bd_sf"/>
</dbReference>
<dbReference type="Proteomes" id="UP000465785">
    <property type="component" value="Chromosome"/>
</dbReference>
<evidence type="ECO:0000256" key="1">
    <source>
        <dbReference type="SAM" id="Coils"/>
    </source>
</evidence>
<keyword evidence="1" id="KW-0175">Coiled coil</keyword>
<evidence type="ECO:0000313" key="4">
    <source>
        <dbReference type="Proteomes" id="UP000465785"/>
    </source>
</evidence>
<proteinExistence type="predicted"/>
<name>A0A9W4BET9_9MYCO</name>
<dbReference type="KEGG" id="mgau:MGALJ_53270"/>
<dbReference type="Pfam" id="PF21906">
    <property type="entry name" value="WHD_NrtR"/>
    <property type="match status" value="1"/>
</dbReference>
<keyword evidence="4" id="KW-1185">Reference proteome</keyword>
<dbReference type="EMBL" id="AP022601">
    <property type="protein sequence ID" value="BBY95658.1"/>
    <property type="molecule type" value="Genomic_DNA"/>
</dbReference>
<sequence>MNVGSISAYLYQFVRRDVLKVLLAEGPLLLTTDENRPGKGQGSLDCLGRRLIRPSRFNQRPEVIAFNPSDAVFARSTLEVLEMVRTDGYSGIVVNPAGPSIAFSKYDIEDGPGHGRPFADYRDQMQRLVVRLEQLKARLADATRLVPVDSPGRLPWGHEGISKRAVDHVRADYLDKPDSAGLLGDEFTLRDLRLVHEAIAGKAVQRDTFRRTMEPHLAATGSTTVRGRGRPAELFRRSG</sequence>
<gene>
    <name evidence="3" type="ORF">MGALJ_53270</name>
</gene>
<dbReference type="InterPro" id="IPR054105">
    <property type="entry name" value="WHD_NrtR"/>
</dbReference>
<dbReference type="RefSeq" id="WP_163724429.1">
    <property type="nucleotide sequence ID" value="NZ_AP022601.1"/>
</dbReference>
<feature type="domain" description="NrtR DNA-binding winged helix" evidence="2">
    <location>
        <begin position="182"/>
        <end position="236"/>
    </location>
</feature>
<evidence type="ECO:0000259" key="2">
    <source>
        <dbReference type="Pfam" id="PF21906"/>
    </source>
</evidence>
<dbReference type="Gene3D" id="1.10.10.10">
    <property type="entry name" value="Winged helix-like DNA-binding domain superfamily/Winged helix DNA-binding domain"/>
    <property type="match status" value="1"/>
</dbReference>
<reference evidence="3 4" key="1">
    <citation type="journal article" date="2019" name="Emerg. Microbes Infect.">
        <title>Comprehensive subspecies identification of 175 nontuberculous mycobacteria species based on 7547 genomic profiles.</title>
        <authorList>
            <person name="Matsumoto Y."/>
            <person name="Kinjo T."/>
            <person name="Motooka D."/>
            <person name="Nabeya D."/>
            <person name="Jung N."/>
            <person name="Uechi K."/>
            <person name="Horii T."/>
            <person name="Iida T."/>
            <person name="Fujita J."/>
            <person name="Nakamura S."/>
        </authorList>
    </citation>
    <scope>NUCLEOTIDE SEQUENCE [LARGE SCALE GENOMIC DNA]</scope>
    <source>
        <strain evidence="3 4">JCM 6399</strain>
    </source>
</reference>
<protein>
    <recommendedName>
        <fullName evidence="2">NrtR DNA-binding winged helix domain-containing protein</fullName>
    </recommendedName>
</protein>
<evidence type="ECO:0000313" key="3">
    <source>
        <dbReference type="EMBL" id="BBY95658.1"/>
    </source>
</evidence>
<accession>A0A9W4BET9</accession>
<dbReference type="InterPro" id="IPR036390">
    <property type="entry name" value="WH_DNA-bd_sf"/>
</dbReference>
<feature type="coiled-coil region" evidence="1">
    <location>
        <begin position="118"/>
        <end position="145"/>
    </location>
</feature>
<dbReference type="SUPFAM" id="SSF46785">
    <property type="entry name" value="Winged helix' DNA-binding domain"/>
    <property type="match status" value="1"/>
</dbReference>